<reference evidence="5" key="1">
    <citation type="submission" date="2022-05" db="EMBL/GenBank/DDBJ databases">
        <authorList>
            <person name="Blom J."/>
        </authorList>
    </citation>
    <scope>NUCLEOTIDE SEQUENCE</scope>
    <source>
        <strain evidence="5">Type strain: CPO20170097</strain>
    </source>
</reference>
<dbReference type="Pfam" id="PF13377">
    <property type="entry name" value="Peripla_BP_3"/>
    <property type="match status" value="1"/>
</dbReference>
<dbReference type="PROSITE" id="PS50932">
    <property type="entry name" value="HTH_LACI_2"/>
    <property type="match status" value="1"/>
</dbReference>
<name>A0ABN8TBI5_9ENTR</name>
<dbReference type="CDD" id="cd01392">
    <property type="entry name" value="HTH_LacI"/>
    <property type="match status" value="1"/>
</dbReference>
<protein>
    <submittedName>
        <fullName evidence="5">Transcriptional regulator</fullName>
    </submittedName>
</protein>
<comment type="caution">
    <text evidence="5">The sequence shown here is derived from an EMBL/GenBank/DDBJ whole genome shotgun (WGS) entry which is preliminary data.</text>
</comment>
<dbReference type="PANTHER" id="PTHR30146:SF138">
    <property type="entry name" value="TRANSCRIPTIONAL REGULATORY PROTEIN"/>
    <property type="match status" value="1"/>
</dbReference>
<evidence type="ECO:0000256" key="1">
    <source>
        <dbReference type="ARBA" id="ARBA00023015"/>
    </source>
</evidence>
<keyword evidence="1" id="KW-0805">Transcription regulation</keyword>
<proteinExistence type="predicted"/>
<dbReference type="SUPFAM" id="SSF53822">
    <property type="entry name" value="Periplasmic binding protein-like I"/>
    <property type="match status" value="1"/>
</dbReference>
<dbReference type="InterPro" id="IPR046335">
    <property type="entry name" value="LacI/GalR-like_sensor"/>
</dbReference>
<dbReference type="CDD" id="cd06279">
    <property type="entry name" value="PBP1_LacI-like"/>
    <property type="match status" value="1"/>
</dbReference>
<dbReference type="SMART" id="SM00354">
    <property type="entry name" value="HTH_LACI"/>
    <property type="match status" value="1"/>
</dbReference>
<dbReference type="Gene3D" id="1.10.260.40">
    <property type="entry name" value="lambda repressor-like DNA-binding domains"/>
    <property type="match status" value="1"/>
</dbReference>
<organism evidence="5 6">
    <name type="scientific">Pseudocitrobacter vendiensis</name>
    <dbReference type="NCBI Taxonomy" id="2488306"/>
    <lineage>
        <taxon>Bacteria</taxon>
        <taxon>Pseudomonadati</taxon>
        <taxon>Pseudomonadota</taxon>
        <taxon>Gammaproteobacteria</taxon>
        <taxon>Enterobacterales</taxon>
        <taxon>Enterobacteriaceae</taxon>
        <taxon>Pseudocitrobacter</taxon>
    </lineage>
</organism>
<evidence type="ECO:0000259" key="4">
    <source>
        <dbReference type="PROSITE" id="PS50932"/>
    </source>
</evidence>
<accession>A0ABN8TBI5</accession>
<dbReference type="InterPro" id="IPR000843">
    <property type="entry name" value="HTH_LacI"/>
</dbReference>
<keyword evidence="6" id="KW-1185">Reference proteome</keyword>
<keyword evidence="2" id="KW-0238">DNA-binding</keyword>
<evidence type="ECO:0000256" key="3">
    <source>
        <dbReference type="ARBA" id="ARBA00023163"/>
    </source>
</evidence>
<dbReference type="Gene3D" id="3.40.50.2300">
    <property type="match status" value="2"/>
</dbReference>
<dbReference type="InterPro" id="IPR010982">
    <property type="entry name" value="Lambda_DNA-bd_dom_sf"/>
</dbReference>
<sequence>MKINPRDKNNTPRITIKSLAMVLGVSHTTVSNAWNNPEKLSPELREHILRYANEIGFQGPDKLARALRTGKANTIGVIFNDSMSYVFIDPHDIALMRGIASRCEAQDVNLALIPLRKSQQTGTASLTALVDGYILNATHNSADVIQQILVRGQRVVTLDFQFPGYSSVSIDNAGAMHDVAHYLLGKGHRRFGIIAFASQANALGMRSLREPITGDNTLMLTRVNACRDAFLANDVNVDRCWLYETRHDEDHGETAAQALLTAHPDITALICLSDRFAVGALRYCHRAGLAVPQQVAVTGFDNLAVDVDGVGLTTIAQNAERKGEIAVELLLNTGPVTHYELPRQLVIRESA</sequence>
<dbReference type="Proteomes" id="UP001152651">
    <property type="component" value="Unassembled WGS sequence"/>
</dbReference>
<dbReference type="InterPro" id="IPR028082">
    <property type="entry name" value="Peripla_BP_I"/>
</dbReference>
<dbReference type="EMBL" id="CALSBS010000006">
    <property type="protein sequence ID" value="CAH6636933.1"/>
    <property type="molecule type" value="Genomic_DNA"/>
</dbReference>
<evidence type="ECO:0000313" key="6">
    <source>
        <dbReference type="Proteomes" id="UP001152651"/>
    </source>
</evidence>
<dbReference type="SUPFAM" id="SSF47413">
    <property type="entry name" value="lambda repressor-like DNA-binding domains"/>
    <property type="match status" value="1"/>
</dbReference>
<gene>
    <name evidence="5" type="ORF">FBBNIHIM_08905</name>
</gene>
<evidence type="ECO:0000256" key="2">
    <source>
        <dbReference type="ARBA" id="ARBA00023125"/>
    </source>
</evidence>
<evidence type="ECO:0000313" key="5">
    <source>
        <dbReference type="EMBL" id="CAH6636933.1"/>
    </source>
</evidence>
<dbReference type="PANTHER" id="PTHR30146">
    <property type="entry name" value="LACI-RELATED TRANSCRIPTIONAL REPRESSOR"/>
    <property type="match status" value="1"/>
</dbReference>
<keyword evidence="3" id="KW-0804">Transcription</keyword>
<dbReference type="RefSeq" id="WP_253897639.1">
    <property type="nucleotide sequence ID" value="NZ_CALSBS010000006.1"/>
</dbReference>
<feature type="domain" description="HTH lacI-type" evidence="4">
    <location>
        <begin position="14"/>
        <end position="69"/>
    </location>
</feature>